<feature type="non-terminal residue" evidence="1">
    <location>
        <position position="242"/>
    </location>
</feature>
<gene>
    <name evidence="1" type="ORF">S01H1_47912</name>
</gene>
<protein>
    <submittedName>
        <fullName evidence="1">Uncharacterized protein</fullName>
    </submittedName>
</protein>
<comment type="caution">
    <text evidence="1">The sequence shown here is derived from an EMBL/GenBank/DDBJ whole genome shotgun (WGS) entry which is preliminary data.</text>
</comment>
<reference evidence="1" key="1">
    <citation type="journal article" date="2014" name="Front. Microbiol.">
        <title>High frequency of phylogenetically diverse reductive dehalogenase-homologous genes in deep subseafloor sedimentary metagenomes.</title>
        <authorList>
            <person name="Kawai M."/>
            <person name="Futagami T."/>
            <person name="Toyoda A."/>
            <person name="Takaki Y."/>
            <person name="Nishi S."/>
            <person name="Hori S."/>
            <person name="Arai W."/>
            <person name="Tsubouchi T."/>
            <person name="Morono Y."/>
            <person name="Uchiyama I."/>
            <person name="Ito T."/>
            <person name="Fujiyama A."/>
            <person name="Inagaki F."/>
            <person name="Takami H."/>
        </authorList>
    </citation>
    <scope>NUCLEOTIDE SEQUENCE</scope>
    <source>
        <strain evidence="1">Expedition CK06-06</strain>
    </source>
</reference>
<dbReference type="EMBL" id="BARS01030736">
    <property type="protein sequence ID" value="GAG25267.1"/>
    <property type="molecule type" value="Genomic_DNA"/>
</dbReference>
<proteinExistence type="predicted"/>
<name>X0WPW9_9ZZZZ</name>
<dbReference type="AlphaFoldDB" id="X0WPW9"/>
<sequence>MAGDYIAFGDLVLNGTGAVGSTGASYTVERATGLGSLPQPRITISQLAGSPGSVLSEADDDVRLVNLEGEIHAPTHDLLIEELPRFKYNLSTQRGEQWLYWTPDSQAARRIKAVLQNDGAVLLDKDDDCTAVFNLSFLCHSPYWESTTQTTTTTAITGTGQTFDLVNLGDVYTEPVIRITPTSAKGAGGGFPYKRWVALYNRLSDAMTEYPIQITSQDGVSGLNHATLVSSGKSLTGGGDLQ</sequence>
<accession>X0WPW9</accession>
<evidence type="ECO:0000313" key="1">
    <source>
        <dbReference type="EMBL" id="GAG25267.1"/>
    </source>
</evidence>
<organism evidence="1">
    <name type="scientific">marine sediment metagenome</name>
    <dbReference type="NCBI Taxonomy" id="412755"/>
    <lineage>
        <taxon>unclassified sequences</taxon>
        <taxon>metagenomes</taxon>
        <taxon>ecological metagenomes</taxon>
    </lineage>
</organism>